<dbReference type="EMBL" id="DRZX01000252">
    <property type="protein sequence ID" value="HHS49220.1"/>
    <property type="molecule type" value="Genomic_DNA"/>
</dbReference>
<name>A0A7C6A7F7_DESAE</name>
<dbReference type="Proteomes" id="UP000886400">
    <property type="component" value="Unassembled WGS sequence"/>
</dbReference>
<keyword evidence="1" id="KW-0472">Membrane</keyword>
<proteinExistence type="predicted"/>
<organism evidence="2">
    <name type="scientific">Desulfurella acetivorans</name>
    <dbReference type="NCBI Taxonomy" id="33002"/>
    <lineage>
        <taxon>Bacteria</taxon>
        <taxon>Pseudomonadati</taxon>
        <taxon>Campylobacterota</taxon>
        <taxon>Desulfurellia</taxon>
        <taxon>Desulfurellales</taxon>
        <taxon>Desulfurellaceae</taxon>
        <taxon>Desulfurella</taxon>
    </lineage>
</organism>
<dbReference type="AlphaFoldDB" id="A0A7C6A7F7"/>
<evidence type="ECO:0000256" key="1">
    <source>
        <dbReference type="SAM" id="Phobius"/>
    </source>
</evidence>
<keyword evidence="1" id="KW-0812">Transmembrane</keyword>
<feature type="non-terminal residue" evidence="2">
    <location>
        <position position="301"/>
    </location>
</feature>
<feature type="transmembrane region" description="Helical" evidence="1">
    <location>
        <begin position="25"/>
        <end position="45"/>
    </location>
</feature>
<comment type="caution">
    <text evidence="2">The sequence shown here is derived from an EMBL/GenBank/DDBJ whole genome shotgun (WGS) entry which is preliminary data.</text>
</comment>
<keyword evidence="1" id="KW-1133">Transmembrane helix</keyword>
<accession>A0A7C6A7F7</accession>
<protein>
    <submittedName>
        <fullName evidence="2">Uncharacterized protein</fullName>
    </submittedName>
</protein>
<reference evidence="2" key="1">
    <citation type="journal article" date="2020" name="mSystems">
        <title>Genome- and Community-Level Interaction Insights into Carbon Utilization and Element Cycling Functions of Hydrothermarchaeota in Hydrothermal Sediment.</title>
        <authorList>
            <person name="Zhou Z."/>
            <person name="Liu Y."/>
            <person name="Xu W."/>
            <person name="Pan J."/>
            <person name="Luo Z.H."/>
            <person name="Li M."/>
        </authorList>
    </citation>
    <scope>NUCLEOTIDE SEQUENCE [LARGE SCALE GENOMIC DNA]</scope>
    <source>
        <strain evidence="2">SpSt-1135</strain>
    </source>
</reference>
<gene>
    <name evidence="2" type="ORF">ENM99_05165</name>
</gene>
<sequence>MDCKIFGSKTTKGGVVVYIKKCNGFVVRLLSLMLFCLLPIASFAGSVTSVDDKKISLYGSIKQYFVWGNGNYQEDYPANTAIKNSNLTTFNSYTGSTTLGLDIESDKISANIEGSFEGDENTLILLQAYFAYKLSDSLSLLVGQDMPLSELNTFSDNNGAMPGFNQPRPEGVSQVRLEGSFDLGLVSLTPAIAVENIYPYMFSDDDISSDKEQKKRKISVKMPGVGAKLDLEFPFFQQNARTYAFFETQKVYFNNKDSHWPYIYGIGLQLPIKMVALQSEFLYGKGSTHYAGLETAVDKSG</sequence>
<evidence type="ECO:0000313" key="2">
    <source>
        <dbReference type="EMBL" id="HHS49220.1"/>
    </source>
</evidence>
<dbReference type="SUPFAM" id="SSF56935">
    <property type="entry name" value="Porins"/>
    <property type="match status" value="1"/>
</dbReference>